<dbReference type="GO" id="GO:0005886">
    <property type="term" value="C:plasma membrane"/>
    <property type="evidence" value="ECO:0007669"/>
    <property type="project" value="UniProtKB-SubCell"/>
</dbReference>
<feature type="transmembrane region" description="Helical" evidence="9">
    <location>
        <begin position="221"/>
        <end position="241"/>
    </location>
</feature>
<dbReference type="SUPFAM" id="SSF90123">
    <property type="entry name" value="ABC transporter transmembrane region"/>
    <property type="match status" value="1"/>
</dbReference>
<feature type="transmembrane region" description="Helical" evidence="9">
    <location>
        <begin position="64"/>
        <end position="84"/>
    </location>
</feature>
<keyword evidence="4 9" id="KW-0812">Transmembrane</keyword>
<comment type="subcellular location">
    <subcellularLocation>
        <location evidence="1">Cell membrane</location>
        <topology evidence="1">Multi-pass membrane protein</topology>
    </subcellularLocation>
</comment>
<keyword evidence="5" id="KW-0547">Nucleotide-binding</keyword>
<evidence type="ECO:0000256" key="3">
    <source>
        <dbReference type="ARBA" id="ARBA00022475"/>
    </source>
</evidence>
<evidence type="ECO:0000259" key="10">
    <source>
        <dbReference type="PROSITE" id="PS50893"/>
    </source>
</evidence>
<dbReference type="Gene3D" id="3.40.50.300">
    <property type="entry name" value="P-loop containing nucleotide triphosphate hydrolases"/>
    <property type="match status" value="1"/>
</dbReference>
<gene>
    <name evidence="12" type="ORF">K7J14_05085</name>
</gene>
<name>A0AAE3JIB5_9SPIR</name>
<evidence type="ECO:0000256" key="7">
    <source>
        <dbReference type="ARBA" id="ARBA00022989"/>
    </source>
</evidence>
<dbReference type="GO" id="GO:0016887">
    <property type="term" value="F:ATP hydrolysis activity"/>
    <property type="evidence" value="ECO:0007669"/>
    <property type="project" value="InterPro"/>
</dbReference>
<accession>A0AAE3JIB5</accession>
<dbReference type="FunFam" id="3.40.50.300:FF:000221">
    <property type="entry name" value="Multidrug ABC transporter ATP-binding protein"/>
    <property type="match status" value="1"/>
</dbReference>
<evidence type="ECO:0000313" key="12">
    <source>
        <dbReference type="EMBL" id="MCD1654073.1"/>
    </source>
</evidence>
<evidence type="ECO:0000256" key="9">
    <source>
        <dbReference type="SAM" id="Phobius"/>
    </source>
</evidence>
<dbReference type="PROSITE" id="PS50929">
    <property type="entry name" value="ABC_TM1F"/>
    <property type="match status" value="1"/>
</dbReference>
<feature type="transmembrane region" description="Helical" evidence="9">
    <location>
        <begin position="116"/>
        <end position="143"/>
    </location>
</feature>
<evidence type="ECO:0000256" key="1">
    <source>
        <dbReference type="ARBA" id="ARBA00004651"/>
    </source>
</evidence>
<dbReference type="Pfam" id="PF00664">
    <property type="entry name" value="ABC_membrane"/>
    <property type="match status" value="1"/>
</dbReference>
<dbReference type="PANTHER" id="PTHR43394:SF1">
    <property type="entry name" value="ATP-BINDING CASSETTE SUB-FAMILY B MEMBER 10, MITOCHONDRIAL"/>
    <property type="match status" value="1"/>
</dbReference>
<keyword evidence="7 9" id="KW-1133">Transmembrane helix</keyword>
<dbReference type="SUPFAM" id="SSF52540">
    <property type="entry name" value="P-loop containing nucleoside triphosphate hydrolases"/>
    <property type="match status" value="1"/>
</dbReference>
<dbReference type="AlphaFoldDB" id="A0AAE3JIB5"/>
<evidence type="ECO:0000259" key="11">
    <source>
        <dbReference type="PROSITE" id="PS50929"/>
    </source>
</evidence>
<keyword evidence="2" id="KW-0813">Transport</keyword>
<feature type="domain" description="ABC transmembrane type-1" evidence="11">
    <location>
        <begin position="37"/>
        <end position="362"/>
    </location>
</feature>
<dbReference type="CDD" id="cd18542">
    <property type="entry name" value="ABC_6TM_YknU_like"/>
    <property type="match status" value="1"/>
</dbReference>
<evidence type="ECO:0000313" key="13">
    <source>
        <dbReference type="Proteomes" id="UP001198163"/>
    </source>
</evidence>
<feature type="domain" description="ABC transporter" evidence="10">
    <location>
        <begin position="401"/>
        <end position="639"/>
    </location>
</feature>
<dbReference type="SMART" id="SM00382">
    <property type="entry name" value="AAA"/>
    <property type="match status" value="1"/>
</dbReference>
<organism evidence="12 13">
    <name type="scientific">Teretinema zuelzerae</name>
    <dbReference type="NCBI Taxonomy" id="156"/>
    <lineage>
        <taxon>Bacteria</taxon>
        <taxon>Pseudomonadati</taxon>
        <taxon>Spirochaetota</taxon>
        <taxon>Spirochaetia</taxon>
        <taxon>Spirochaetales</taxon>
        <taxon>Treponemataceae</taxon>
        <taxon>Teretinema</taxon>
    </lineage>
</organism>
<dbReference type="InterPro" id="IPR003593">
    <property type="entry name" value="AAA+_ATPase"/>
</dbReference>
<keyword evidence="8 9" id="KW-0472">Membrane</keyword>
<feature type="transmembrane region" description="Helical" evidence="9">
    <location>
        <begin position="34"/>
        <end position="57"/>
    </location>
</feature>
<dbReference type="PROSITE" id="PS50893">
    <property type="entry name" value="ABC_TRANSPORTER_2"/>
    <property type="match status" value="1"/>
</dbReference>
<sequence>MSVSNLSSYVIQKNGWGKFGRIRLLWTSLGGMKLAYFAGILAMAVETFCVFVSPVIVKTTIDSIIGESPLALPVFLEGFGRLFFGPDYNGGGALPLPAIAAESAGWAWRAFLQSRLWMVALFFVLVILLQGAASFCASLCANASAEHAAKRMRDTLYSCVQDLPYETLLRAHSGDWLQRCTSDVDTSRRFLAQEFMEILRTLFLVSLSIPSMYSLSPRMTFWGTLVIPLILLYSFGFHKLVERIFLGADEREGVLSGIVQENVTGVRVVRAFARQEYEQERFDRANGRYRDQVFKLIAWLGVFWGFSSLLGILQIGIVLGAGLYFFAQGEISVGMIVLFLSYEHQTLWPVRQFGRVLADTGKTKVALGRMAELLALKREEDLDAEPGAEDLSPMFWKRAAVEFRDVSFAYPDGTEVLSNVSFRMESGERLAIVGPTGSGKSTLVHLLLRLYEPTSGRITIGGRDLNSIPKRELRRNISLVLQEGFLYGKTIRENIRIGSEDADEERIFEASRAASLHPVIEGFAAGYDTMVGERGVTLSGGQRQRLALARGIIRDASLLVLDDSLSAVDTETDARIREALDAHGGDSRDRAGMIVIAHRLTTLASADRIIVLEEGRITAVGTHAELSQKEGLYRRLAELQRAVEAQGA</sequence>
<evidence type="ECO:0000256" key="2">
    <source>
        <dbReference type="ARBA" id="ARBA00022448"/>
    </source>
</evidence>
<dbReference type="RefSeq" id="WP_230753924.1">
    <property type="nucleotide sequence ID" value="NZ_JAINWA010000001.1"/>
</dbReference>
<keyword evidence="13" id="KW-1185">Reference proteome</keyword>
<evidence type="ECO:0000256" key="5">
    <source>
        <dbReference type="ARBA" id="ARBA00022741"/>
    </source>
</evidence>
<keyword evidence="6 12" id="KW-0067">ATP-binding</keyword>
<evidence type="ECO:0000256" key="4">
    <source>
        <dbReference type="ARBA" id="ARBA00022692"/>
    </source>
</evidence>
<protein>
    <submittedName>
        <fullName evidence="12">ABC transporter ATP-binding protein/permease</fullName>
    </submittedName>
</protein>
<dbReference type="Gene3D" id="1.20.1560.10">
    <property type="entry name" value="ABC transporter type 1, transmembrane domain"/>
    <property type="match status" value="1"/>
</dbReference>
<dbReference type="InterPro" id="IPR011527">
    <property type="entry name" value="ABC1_TM_dom"/>
</dbReference>
<feature type="transmembrane region" description="Helical" evidence="9">
    <location>
        <begin position="198"/>
        <end position="215"/>
    </location>
</feature>
<evidence type="ECO:0000256" key="8">
    <source>
        <dbReference type="ARBA" id="ARBA00023136"/>
    </source>
</evidence>
<dbReference type="GO" id="GO:0005524">
    <property type="term" value="F:ATP binding"/>
    <property type="evidence" value="ECO:0007669"/>
    <property type="project" value="UniProtKB-KW"/>
</dbReference>
<proteinExistence type="predicted"/>
<dbReference type="PANTHER" id="PTHR43394">
    <property type="entry name" value="ATP-DEPENDENT PERMEASE MDL1, MITOCHONDRIAL"/>
    <property type="match status" value="1"/>
</dbReference>
<reference evidence="12" key="1">
    <citation type="submission" date="2021-08" db="EMBL/GenBank/DDBJ databases">
        <title>Comparative analyses of Brucepasteria parasyntrophica and Teretinema zuelzerae.</title>
        <authorList>
            <person name="Song Y."/>
            <person name="Brune A."/>
        </authorList>
    </citation>
    <scope>NUCLEOTIDE SEQUENCE</scope>
    <source>
        <strain evidence="12">DSM 1903</strain>
    </source>
</reference>
<feature type="transmembrane region" description="Helical" evidence="9">
    <location>
        <begin position="296"/>
        <end position="317"/>
    </location>
</feature>
<dbReference type="PROSITE" id="PS00211">
    <property type="entry name" value="ABC_TRANSPORTER_1"/>
    <property type="match status" value="1"/>
</dbReference>
<dbReference type="InterPro" id="IPR017871">
    <property type="entry name" value="ABC_transporter-like_CS"/>
</dbReference>
<dbReference type="InterPro" id="IPR039421">
    <property type="entry name" value="Type_1_exporter"/>
</dbReference>
<dbReference type="InterPro" id="IPR027417">
    <property type="entry name" value="P-loop_NTPase"/>
</dbReference>
<keyword evidence="3" id="KW-1003">Cell membrane</keyword>
<dbReference type="EMBL" id="JAINWA010000001">
    <property type="protein sequence ID" value="MCD1654073.1"/>
    <property type="molecule type" value="Genomic_DNA"/>
</dbReference>
<comment type="caution">
    <text evidence="12">The sequence shown here is derived from an EMBL/GenBank/DDBJ whole genome shotgun (WGS) entry which is preliminary data.</text>
</comment>
<dbReference type="Pfam" id="PF00005">
    <property type="entry name" value="ABC_tran"/>
    <property type="match status" value="1"/>
</dbReference>
<dbReference type="Proteomes" id="UP001198163">
    <property type="component" value="Unassembled WGS sequence"/>
</dbReference>
<dbReference type="InterPro" id="IPR003439">
    <property type="entry name" value="ABC_transporter-like_ATP-bd"/>
</dbReference>
<dbReference type="InterPro" id="IPR036640">
    <property type="entry name" value="ABC1_TM_sf"/>
</dbReference>
<evidence type="ECO:0000256" key="6">
    <source>
        <dbReference type="ARBA" id="ARBA00022840"/>
    </source>
</evidence>
<dbReference type="GO" id="GO:0015421">
    <property type="term" value="F:ABC-type oligopeptide transporter activity"/>
    <property type="evidence" value="ECO:0007669"/>
    <property type="project" value="TreeGrafter"/>
</dbReference>